<dbReference type="Proteomes" id="UP000272025">
    <property type="component" value="Unassembled WGS sequence"/>
</dbReference>
<evidence type="ECO:0000313" key="2">
    <source>
        <dbReference type="Proteomes" id="UP000272025"/>
    </source>
</evidence>
<dbReference type="GeneID" id="39583862"/>
<keyword evidence="2" id="KW-1185">Reference proteome</keyword>
<evidence type="ECO:0000313" key="1">
    <source>
        <dbReference type="EMBL" id="ROT41975.1"/>
    </source>
</evidence>
<protein>
    <submittedName>
        <fullName evidence="1">Uncharacterized protein</fullName>
    </submittedName>
</protein>
<accession>A0A3N2Q5S3</accession>
<reference evidence="1 2" key="1">
    <citation type="journal article" date="2018" name="Mol. Ecol.">
        <title>The obligate alkalophilic soda-lake fungus Sodiomyces alkalinus has shifted to a protein diet.</title>
        <authorList>
            <person name="Grum-Grzhimaylo A.A."/>
            <person name="Falkoski D.L."/>
            <person name="van den Heuvel J."/>
            <person name="Valero-Jimenez C.A."/>
            <person name="Min B."/>
            <person name="Choi I.G."/>
            <person name="Lipzen A."/>
            <person name="Daum C.G."/>
            <person name="Aanen D.K."/>
            <person name="Tsang A."/>
            <person name="Henrissat B."/>
            <person name="Bilanenko E.N."/>
            <person name="de Vries R.P."/>
            <person name="van Kan J.A.L."/>
            <person name="Grigoriev I.V."/>
            <person name="Debets A.J.M."/>
        </authorList>
    </citation>
    <scope>NUCLEOTIDE SEQUENCE [LARGE SCALE GENOMIC DNA]</scope>
    <source>
        <strain evidence="1 2">F11</strain>
    </source>
</reference>
<organism evidence="1 2">
    <name type="scientific">Sodiomyces alkalinus (strain CBS 110278 / VKM F-3762 / F11)</name>
    <name type="common">Alkaliphilic filamentous fungus</name>
    <dbReference type="NCBI Taxonomy" id="1314773"/>
    <lineage>
        <taxon>Eukaryota</taxon>
        <taxon>Fungi</taxon>
        <taxon>Dikarya</taxon>
        <taxon>Ascomycota</taxon>
        <taxon>Pezizomycotina</taxon>
        <taxon>Sordariomycetes</taxon>
        <taxon>Hypocreomycetidae</taxon>
        <taxon>Glomerellales</taxon>
        <taxon>Plectosphaerellaceae</taxon>
        <taxon>Sodiomyces</taxon>
    </lineage>
</organism>
<dbReference type="RefSeq" id="XP_028469781.1">
    <property type="nucleotide sequence ID" value="XM_028615385.1"/>
</dbReference>
<gene>
    <name evidence="1" type="ORF">SODALDRAFT_4521</name>
</gene>
<dbReference type="AlphaFoldDB" id="A0A3N2Q5S3"/>
<dbReference type="EMBL" id="ML119051">
    <property type="protein sequence ID" value="ROT41975.1"/>
    <property type="molecule type" value="Genomic_DNA"/>
</dbReference>
<sequence>MSKTCRWGPGGEHAVLNTMWLASSGKERPETALASGYQHPTMGDVISDRILPRTIQLDKPHVFFFLFFFCLLGSPRWHGSTALQQSQGQQKHLLQSLQCVLSCDQQKCI</sequence>
<proteinExistence type="predicted"/>
<name>A0A3N2Q5S3_SODAK</name>